<proteinExistence type="predicted"/>
<dbReference type="EMBL" id="AP019840">
    <property type="protein sequence ID" value="BBM51930.1"/>
    <property type="molecule type" value="Genomic_DNA"/>
</dbReference>
<dbReference type="Proteomes" id="UP000321378">
    <property type="component" value="Chromosome"/>
</dbReference>
<evidence type="ECO:0000313" key="2">
    <source>
        <dbReference type="Proteomes" id="UP000321378"/>
    </source>
</evidence>
<evidence type="ECO:0000313" key="1">
    <source>
        <dbReference type="EMBL" id="BBM51930.1"/>
    </source>
</evidence>
<name>A0A510KJS9_9FUSO</name>
<organism evidence="1 2">
    <name type="scientific">Leptotrichia trevisanii</name>
    <dbReference type="NCBI Taxonomy" id="109328"/>
    <lineage>
        <taxon>Bacteria</taxon>
        <taxon>Fusobacteriati</taxon>
        <taxon>Fusobacteriota</taxon>
        <taxon>Fusobacteriia</taxon>
        <taxon>Fusobacteriales</taxon>
        <taxon>Leptotrichiaceae</taxon>
        <taxon>Leptotrichia</taxon>
    </lineage>
</organism>
<sequence length="136" mass="16507">MLNNKIITFLKERNCWYEDESIEYREALSKLNIDMKSDFIQFYLHVEEGPAFYSSRKEIYQLGWFLVNTDLLKNLYSVNKSLGLTNDYIPLDNFEGENRFFYNTQTEEVVHLILGKEKEIKKWNSFPKFIEWYFNI</sequence>
<dbReference type="AlphaFoldDB" id="A0A510KJS9"/>
<dbReference type="STRING" id="1122173.GCA_000482505_01839"/>
<gene>
    <name evidence="1" type="ORF">JMUB3935_0908</name>
</gene>
<reference evidence="1 2" key="1">
    <citation type="submission" date="2019-07" db="EMBL/GenBank/DDBJ databases">
        <title>Complete Genome Sequence of Leptotrichia trevisanii Strain JMUB3935.</title>
        <authorList>
            <person name="Watanabe S."/>
            <person name="Cui L."/>
        </authorList>
    </citation>
    <scope>NUCLEOTIDE SEQUENCE [LARGE SCALE GENOMIC DNA]</scope>
    <source>
        <strain evidence="1 2">JMUB3935</strain>
    </source>
</reference>
<protein>
    <recommendedName>
        <fullName evidence="3">SMI1/KNR4 family protein</fullName>
    </recommendedName>
</protein>
<dbReference type="RefSeq" id="WP_146996324.1">
    <property type="nucleotide sequence ID" value="NZ_AP019840.1"/>
</dbReference>
<accession>A0A510KJS9</accession>
<evidence type="ECO:0008006" key="3">
    <source>
        <dbReference type="Google" id="ProtNLM"/>
    </source>
</evidence>